<dbReference type="InterPro" id="IPR036097">
    <property type="entry name" value="HisK_dim/P_sf"/>
</dbReference>
<organism evidence="17 18">
    <name type="scientific">Novosphingobium umbonatum</name>
    <dbReference type="NCBI Taxonomy" id="1908524"/>
    <lineage>
        <taxon>Bacteria</taxon>
        <taxon>Pseudomonadati</taxon>
        <taxon>Pseudomonadota</taxon>
        <taxon>Alphaproteobacteria</taxon>
        <taxon>Sphingomonadales</taxon>
        <taxon>Sphingomonadaceae</taxon>
        <taxon>Novosphingobium</taxon>
    </lineage>
</organism>
<dbReference type="InterPro" id="IPR038377">
    <property type="entry name" value="Na/Glc_symporter_sf"/>
</dbReference>
<reference evidence="17 18" key="1">
    <citation type="submission" date="2019-01" db="EMBL/GenBank/DDBJ databases">
        <authorList>
            <person name="Chen W.-M."/>
        </authorList>
    </citation>
    <scope>NUCLEOTIDE SEQUENCE [LARGE SCALE GENOMIC DNA]</scope>
    <source>
        <strain evidence="17 18">FSY-9</strain>
    </source>
</reference>
<evidence type="ECO:0000256" key="12">
    <source>
        <dbReference type="PROSITE-ProRule" id="PRU00169"/>
    </source>
</evidence>
<evidence type="ECO:0000259" key="16">
    <source>
        <dbReference type="PROSITE" id="PS50110"/>
    </source>
</evidence>
<dbReference type="InterPro" id="IPR001789">
    <property type="entry name" value="Sig_transdc_resp-reg_receiver"/>
</dbReference>
<feature type="coiled-coil region" evidence="13">
    <location>
        <begin position="729"/>
        <end position="756"/>
    </location>
</feature>
<dbReference type="Gene3D" id="1.20.1730.10">
    <property type="entry name" value="Sodium/glucose cotransporter"/>
    <property type="match status" value="1"/>
</dbReference>
<keyword evidence="5 12" id="KW-0597">Phosphoprotein</keyword>
<dbReference type="CDD" id="cd00156">
    <property type="entry name" value="REC"/>
    <property type="match status" value="1"/>
</dbReference>
<dbReference type="InterPro" id="IPR036890">
    <property type="entry name" value="HATPase_C_sf"/>
</dbReference>
<dbReference type="AlphaFoldDB" id="A0A3S2VWG4"/>
<dbReference type="InterPro" id="IPR011006">
    <property type="entry name" value="CheY-like_superfamily"/>
</dbReference>
<evidence type="ECO:0000256" key="3">
    <source>
        <dbReference type="ARBA" id="ARBA00006434"/>
    </source>
</evidence>
<feature type="domain" description="Response regulatory" evidence="16">
    <location>
        <begin position="1007"/>
        <end position="1122"/>
    </location>
</feature>
<feature type="transmembrane region" description="Helical" evidence="14">
    <location>
        <begin position="272"/>
        <end position="297"/>
    </location>
</feature>
<keyword evidence="9 14" id="KW-1133">Transmembrane helix</keyword>
<dbReference type="InterPro" id="IPR001734">
    <property type="entry name" value="Na/solute_symporter"/>
</dbReference>
<evidence type="ECO:0000256" key="9">
    <source>
        <dbReference type="ARBA" id="ARBA00022989"/>
    </source>
</evidence>
<keyword evidence="11 14" id="KW-0472">Membrane</keyword>
<proteinExistence type="inferred from homology"/>
<evidence type="ECO:0000256" key="14">
    <source>
        <dbReference type="SAM" id="Phobius"/>
    </source>
</evidence>
<accession>A0A3S2VWG4</accession>
<feature type="transmembrane region" description="Helical" evidence="14">
    <location>
        <begin position="37"/>
        <end position="56"/>
    </location>
</feature>
<feature type="transmembrane region" description="Helical" evidence="14">
    <location>
        <begin position="478"/>
        <end position="499"/>
    </location>
</feature>
<dbReference type="Pfam" id="PF02518">
    <property type="entry name" value="HATPase_c"/>
    <property type="match status" value="1"/>
</dbReference>
<dbReference type="PRINTS" id="PR00344">
    <property type="entry name" value="BCTRLSENSOR"/>
</dbReference>
<feature type="domain" description="Histidine kinase" evidence="15">
    <location>
        <begin position="770"/>
        <end position="984"/>
    </location>
</feature>
<dbReference type="InterPro" id="IPR003594">
    <property type="entry name" value="HATPase_dom"/>
</dbReference>
<evidence type="ECO:0000259" key="15">
    <source>
        <dbReference type="PROSITE" id="PS50109"/>
    </source>
</evidence>
<dbReference type="PROSITE" id="PS50109">
    <property type="entry name" value="HIS_KIN"/>
    <property type="match status" value="1"/>
</dbReference>
<evidence type="ECO:0000256" key="8">
    <source>
        <dbReference type="ARBA" id="ARBA00022777"/>
    </source>
</evidence>
<keyword evidence="8" id="KW-0418">Kinase</keyword>
<feature type="transmembrane region" description="Helical" evidence="14">
    <location>
        <begin position="6"/>
        <end position="25"/>
    </location>
</feature>
<protein>
    <recommendedName>
        <fullName evidence="4">histidine kinase</fullName>
        <ecNumber evidence="4">2.7.13.3</ecNumber>
    </recommendedName>
</protein>
<dbReference type="CDD" id="cd00082">
    <property type="entry name" value="HisKA"/>
    <property type="match status" value="1"/>
</dbReference>
<feature type="transmembrane region" description="Helical" evidence="14">
    <location>
        <begin position="182"/>
        <end position="209"/>
    </location>
</feature>
<evidence type="ECO:0000256" key="5">
    <source>
        <dbReference type="ARBA" id="ARBA00022553"/>
    </source>
</evidence>
<feature type="transmembrane region" description="Helical" evidence="14">
    <location>
        <begin position="375"/>
        <end position="395"/>
    </location>
</feature>
<dbReference type="Gene3D" id="3.30.450.20">
    <property type="entry name" value="PAS domain"/>
    <property type="match status" value="1"/>
</dbReference>
<feature type="transmembrane region" description="Helical" evidence="14">
    <location>
        <begin position="401"/>
        <end position="423"/>
    </location>
</feature>
<dbReference type="PANTHER" id="PTHR43711:SF31">
    <property type="entry name" value="HISTIDINE KINASE"/>
    <property type="match status" value="1"/>
</dbReference>
<dbReference type="CDD" id="cd00130">
    <property type="entry name" value="PAS"/>
    <property type="match status" value="1"/>
</dbReference>
<comment type="subcellular location">
    <subcellularLocation>
        <location evidence="2">Membrane</location>
        <topology evidence="2">Multi-pass membrane protein</topology>
    </subcellularLocation>
</comment>
<evidence type="ECO:0000256" key="6">
    <source>
        <dbReference type="ARBA" id="ARBA00022679"/>
    </source>
</evidence>
<dbReference type="SMART" id="SM00448">
    <property type="entry name" value="REC"/>
    <property type="match status" value="1"/>
</dbReference>
<comment type="similarity">
    <text evidence="3">Belongs to the sodium:solute symporter (SSF) (TC 2.A.21) family.</text>
</comment>
<dbReference type="EC" id="2.7.13.3" evidence="4"/>
<dbReference type="GO" id="GO:0000155">
    <property type="term" value="F:phosphorelay sensor kinase activity"/>
    <property type="evidence" value="ECO:0007669"/>
    <property type="project" value="InterPro"/>
</dbReference>
<dbReference type="SUPFAM" id="SSF52172">
    <property type="entry name" value="CheY-like"/>
    <property type="match status" value="1"/>
</dbReference>
<evidence type="ECO:0000256" key="13">
    <source>
        <dbReference type="SAM" id="Coils"/>
    </source>
</evidence>
<evidence type="ECO:0000313" key="18">
    <source>
        <dbReference type="Proteomes" id="UP000282837"/>
    </source>
</evidence>
<evidence type="ECO:0000256" key="2">
    <source>
        <dbReference type="ARBA" id="ARBA00004141"/>
    </source>
</evidence>
<feature type="transmembrane region" description="Helical" evidence="14">
    <location>
        <begin position="229"/>
        <end position="251"/>
    </location>
</feature>
<dbReference type="InterPro" id="IPR035965">
    <property type="entry name" value="PAS-like_dom_sf"/>
</dbReference>
<keyword evidence="13" id="KW-0175">Coiled coil</keyword>
<dbReference type="SUPFAM" id="SSF55785">
    <property type="entry name" value="PYP-like sensor domain (PAS domain)"/>
    <property type="match status" value="1"/>
</dbReference>
<dbReference type="SMART" id="SM00387">
    <property type="entry name" value="HATPase_c"/>
    <property type="match status" value="1"/>
</dbReference>
<dbReference type="Pfam" id="PF12860">
    <property type="entry name" value="PAS_7"/>
    <property type="match status" value="1"/>
</dbReference>
<dbReference type="Pfam" id="PF00512">
    <property type="entry name" value="HisKA"/>
    <property type="match status" value="1"/>
</dbReference>
<dbReference type="InterPro" id="IPR004358">
    <property type="entry name" value="Sig_transdc_His_kin-like_C"/>
</dbReference>
<feature type="transmembrane region" description="Helical" evidence="14">
    <location>
        <begin position="68"/>
        <end position="85"/>
    </location>
</feature>
<dbReference type="PROSITE" id="PS50283">
    <property type="entry name" value="NA_SOLUT_SYMP_3"/>
    <property type="match status" value="1"/>
</dbReference>
<feature type="transmembrane region" description="Helical" evidence="14">
    <location>
        <begin position="317"/>
        <end position="336"/>
    </location>
</feature>
<feature type="transmembrane region" description="Helical" evidence="14">
    <location>
        <begin position="151"/>
        <end position="170"/>
    </location>
</feature>
<dbReference type="PROSITE" id="PS50110">
    <property type="entry name" value="RESPONSE_REGULATORY"/>
    <property type="match status" value="1"/>
</dbReference>
<evidence type="ECO:0000256" key="4">
    <source>
        <dbReference type="ARBA" id="ARBA00012438"/>
    </source>
</evidence>
<evidence type="ECO:0000313" key="17">
    <source>
        <dbReference type="EMBL" id="RVU07584.1"/>
    </source>
</evidence>
<evidence type="ECO:0000256" key="7">
    <source>
        <dbReference type="ARBA" id="ARBA00022692"/>
    </source>
</evidence>
<dbReference type="InterPro" id="IPR003661">
    <property type="entry name" value="HisK_dim/P_dom"/>
</dbReference>
<feature type="transmembrane region" description="Helical" evidence="14">
    <location>
        <begin position="113"/>
        <end position="131"/>
    </location>
</feature>
<name>A0A3S2VWG4_9SPHN</name>
<dbReference type="Gene3D" id="3.40.50.2300">
    <property type="match status" value="1"/>
</dbReference>
<evidence type="ECO:0000256" key="1">
    <source>
        <dbReference type="ARBA" id="ARBA00000085"/>
    </source>
</evidence>
<keyword evidence="18" id="KW-1185">Reference proteome</keyword>
<dbReference type="InterPro" id="IPR050736">
    <property type="entry name" value="Sensor_HK_Regulatory"/>
</dbReference>
<comment type="catalytic activity">
    <reaction evidence="1">
        <text>ATP + protein L-histidine = ADP + protein N-phospho-L-histidine.</text>
        <dbReference type="EC" id="2.7.13.3"/>
    </reaction>
</comment>
<dbReference type="InterPro" id="IPR000014">
    <property type="entry name" value="PAS"/>
</dbReference>
<dbReference type="SUPFAM" id="SSF47384">
    <property type="entry name" value="Homodimeric domain of signal transducing histidine kinase"/>
    <property type="match status" value="1"/>
</dbReference>
<keyword evidence="6" id="KW-0808">Transferase</keyword>
<dbReference type="Proteomes" id="UP000282837">
    <property type="component" value="Unassembled WGS sequence"/>
</dbReference>
<dbReference type="SMART" id="SM00091">
    <property type="entry name" value="PAS"/>
    <property type="match status" value="1"/>
</dbReference>
<keyword evidence="7 14" id="KW-0812">Transmembrane</keyword>
<dbReference type="RefSeq" id="WP_127705089.1">
    <property type="nucleotide sequence ID" value="NZ_SACO01000001.1"/>
</dbReference>
<keyword evidence="10" id="KW-0902">Two-component regulatory system</keyword>
<sequence length="1126" mass="119969">MGLGLAALFALAWIGVLFTVAAWAEAKASRRLPRLRFVAYTLALGVYCSSWTIYGAVGSMVREGWNYLPIYLAPMALLLLAPAFLRRLSAAVAEEEATTTSDFIAARFGHDVVVARLVTVIALAGSVPYMALQLRSIGNALAIITDRALVVPTMGVAALLLALFAILFGARRFERAGRSEGMVYAIGLESAIKLLALALVAGLAISLLADSSAAQVAKGLAMLAPRFDPAHLSLETLVIALLSACAVLVLPRQFYMALVEARSRDDLPRARWGVAAYLAVMVLLVVPIALAGVIVLGGQVVPDFYVLDLPLMTGHRLIAAGALIGGISAAAAMVITDATALATMVSNDLIFPSLLRGASAAEAPVAGQLGRRMLVVRRASILGVVALALAWALLIDPGQSLASIGLVAFAAMAQFTPHLLLAMGGRQRDAAAARASLFAGFLLWLYTLALPPILPMAWREALASGPFDPLRLFGIGHAPPLVHGAFWSLGVNLAVYAMVAARKVQGNPLPVLMGWQREVSDLSDLRDLAASFIGRERAELEFPQAKRGMPIDRRSAQKARKLIAAVVGTSSARALVASALAGGRMSLAAVTRLLDERGQSLSFSRQLLAATFENIEAGISVVDGELNLVAWNSRYEQLFDYPAGMLYVGAPVADLIRHNARRGDFGPCADAEDIEHHVAKRLAHLRRAQEYVFERHRPDGQVIKMVGGPMPGGGYVTSFIDMTEEASIRAELKRTLAGLEQRVAERTRALSEANRQLAAADRDKTRFLAAASHDLLQPLHAARLFTAALSREASERSVPLVRQVDNAIVAAEDLLRALLDISKLDAGGVQARPEPLALAPFLADLVEGFRPQAEGKGLTLRLAPVPDLVVRTDAGLLRSLLQNFIANALRYTVEGGVLVGLRRRVLAGEPWLRLDVLDTGVGIPADKQEAIFAEFTRLGEVEAEGLGLGLALSRRIARLLGARIELASTPGRGSRFSLYLPMGEALPKPEASKAVTPIAQVAQMALDVLVLDNDPRTVEASVALLKALGHRPHGALDGDTARALQARLSMDAVLADFRLDTPEEDGLDVVASLRIAQPDLPALLITAETSPDIRARAEHMGVTMQAKPASVEGIEGFLAQISVLQV</sequence>
<dbReference type="Gene3D" id="3.30.565.10">
    <property type="entry name" value="Histidine kinase-like ATPase, C-terminal domain"/>
    <property type="match status" value="1"/>
</dbReference>
<evidence type="ECO:0000256" key="11">
    <source>
        <dbReference type="ARBA" id="ARBA00023136"/>
    </source>
</evidence>
<feature type="modified residue" description="4-aspartylphosphate" evidence="12">
    <location>
        <position position="1056"/>
    </location>
</feature>
<dbReference type="Gene3D" id="1.10.287.130">
    <property type="match status" value="1"/>
</dbReference>
<dbReference type="EMBL" id="SACO01000001">
    <property type="protein sequence ID" value="RVU07584.1"/>
    <property type="molecule type" value="Genomic_DNA"/>
</dbReference>
<dbReference type="GO" id="GO:0022857">
    <property type="term" value="F:transmembrane transporter activity"/>
    <property type="evidence" value="ECO:0007669"/>
    <property type="project" value="InterPro"/>
</dbReference>
<feature type="transmembrane region" description="Helical" evidence="14">
    <location>
        <begin position="435"/>
        <end position="458"/>
    </location>
</feature>
<dbReference type="SMART" id="SM00388">
    <property type="entry name" value="HisKA"/>
    <property type="match status" value="1"/>
</dbReference>
<dbReference type="GO" id="GO:0016020">
    <property type="term" value="C:membrane"/>
    <property type="evidence" value="ECO:0007669"/>
    <property type="project" value="UniProtKB-SubCell"/>
</dbReference>
<dbReference type="OrthoDB" id="9764438at2"/>
<dbReference type="SUPFAM" id="SSF55874">
    <property type="entry name" value="ATPase domain of HSP90 chaperone/DNA topoisomerase II/histidine kinase"/>
    <property type="match status" value="1"/>
</dbReference>
<dbReference type="InterPro" id="IPR005467">
    <property type="entry name" value="His_kinase_dom"/>
</dbReference>
<feature type="transmembrane region" description="Helical" evidence="14">
    <location>
        <begin position="562"/>
        <end position="582"/>
    </location>
</feature>
<comment type="caution">
    <text evidence="17">The sequence shown here is derived from an EMBL/GenBank/DDBJ whole genome shotgun (WGS) entry which is preliminary data.</text>
</comment>
<gene>
    <name evidence="17" type="ORF">EOE18_00375</name>
</gene>
<dbReference type="PANTHER" id="PTHR43711">
    <property type="entry name" value="TWO-COMPONENT HISTIDINE KINASE"/>
    <property type="match status" value="1"/>
</dbReference>
<evidence type="ECO:0000256" key="10">
    <source>
        <dbReference type="ARBA" id="ARBA00023012"/>
    </source>
</evidence>